<accession>A0ABQ9HRE4</accession>
<dbReference type="Proteomes" id="UP001159363">
    <property type="component" value="Chromosome X"/>
</dbReference>
<name>A0ABQ9HRE4_9NEOP</name>
<evidence type="ECO:0000313" key="2">
    <source>
        <dbReference type="Proteomes" id="UP001159363"/>
    </source>
</evidence>
<organism evidence="1 2">
    <name type="scientific">Dryococelus australis</name>
    <dbReference type="NCBI Taxonomy" id="614101"/>
    <lineage>
        <taxon>Eukaryota</taxon>
        <taxon>Metazoa</taxon>
        <taxon>Ecdysozoa</taxon>
        <taxon>Arthropoda</taxon>
        <taxon>Hexapoda</taxon>
        <taxon>Insecta</taxon>
        <taxon>Pterygota</taxon>
        <taxon>Neoptera</taxon>
        <taxon>Polyneoptera</taxon>
        <taxon>Phasmatodea</taxon>
        <taxon>Verophasmatodea</taxon>
        <taxon>Anareolatae</taxon>
        <taxon>Phasmatidae</taxon>
        <taxon>Eurycanthinae</taxon>
        <taxon>Dryococelus</taxon>
    </lineage>
</organism>
<keyword evidence="2" id="KW-1185">Reference proteome</keyword>
<gene>
    <name evidence="1" type="ORF">PR048_013165</name>
</gene>
<feature type="non-terminal residue" evidence="1">
    <location>
        <position position="61"/>
    </location>
</feature>
<dbReference type="EMBL" id="JARBHB010000004">
    <property type="protein sequence ID" value="KAJ8886951.1"/>
    <property type="molecule type" value="Genomic_DNA"/>
</dbReference>
<reference evidence="1 2" key="1">
    <citation type="submission" date="2023-02" db="EMBL/GenBank/DDBJ databases">
        <title>LHISI_Scaffold_Assembly.</title>
        <authorList>
            <person name="Stuart O.P."/>
            <person name="Cleave R."/>
            <person name="Magrath M.J.L."/>
            <person name="Mikheyev A.S."/>
        </authorList>
    </citation>
    <scope>NUCLEOTIDE SEQUENCE [LARGE SCALE GENOMIC DNA]</scope>
    <source>
        <strain evidence="1">Daus_M_001</strain>
        <tissue evidence="1">Leg muscle</tissue>
    </source>
</reference>
<protein>
    <submittedName>
        <fullName evidence="1">Uncharacterized protein</fullName>
    </submittedName>
</protein>
<comment type="caution">
    <text evidence="1">The sequence shown here is derived from an EMBL/GenBank/DDBJ whole genome shotgun (WGS) entry which is preliminary data.</text>
</comment>
<evidence type="ECO:0000313" key="1">
    <source>
        <dbReference type="EMBL" id="KAJ8886951.1"/>
    </source>
</evidence>
<proteinExistence type="predicted"/>
<sequence>MRNNLKNDFGPKQMTDNLLKISFAEENKTLQLLLLTGLANSGLSTLRKLTRNLRYRPGIDQ</sequence>